<feature type="region of interest" description="Disordered" evidence="1">
    <location>
        <begin position="180"/>
        <end position="215"/>
    </location>
</feature>
<evidence type="ECO:0000256" key="1">
    <source>
        <dbReference type="SAM" id="MobiDB-lite"/>
    </source>
</evidence>
<gene>
    <name evidence="3" type="ORF">F2P81_018706</name>
</gene>
<keyword evidence="2" id="KW-1133">Transmembrane helix</keyword>
<dbReference type="EMBL" id="VEVO01000016">
    <property type="protein sequence ID" value="KAF0029601.1"/>
    <property type="molecule type" value="Genomic_DNA"/>
</dbReference>
<keyword evidence="2" id="KW-0472">Membrane</keyword>
<dbReference type="Proteomes" id="UP000438429">
    <property type="component" value="Unassembled WGS sequence"/>
</dbReference>
<name>A0A6A4SEM9_SCOMX</name>
<protein>
    <submittedName>
        <fullName evidence="3">Uncharacterized protein</fullName>
    </submittedName>
</protein>
<dbReference type="AlphaFoldDB" id="A0A6A4SEM9"/>
<proteinExistence type="predicted"/>
<comment type="caution">
    <text evidence="3">The sequence shown here is derived from an EMBL/GenBank/DDBJ whole genome shotgun (WGS) entry which is preliminary data.</text>
</comment>
<accession>A0A6A4SEM9</accession>
<feature type="transmembrane region" description="Helical" evidence="2">
    <location>
        <begin position="20"/>
        <end position="40"/>
    </location>
</feature>
<evidence type="ECO:0000313" key="3">
    <source>
        <dbReference type="EMBL" id="KAF0029601.1"/>
    </source>
</evidence>
<evidence type="ECO:0000256" key="2">
    <source>
        <dbReference type="SAM" id="Phobius"/>
    </source>
</evidence>
<sequence>MAPVSRRKDASRWPRMSSTFWAVVLLTALLVLYCVVSLVICGCTFCNQTPPYEIRYFLSVQSPQRSSPCTLSPSRKPLAVINPSIVTVTAEHGHLIVGCGDETQRSLGVGARFPFPVPTTCSHKPPAPPVRLYVTSALLKRKDPRVHPWGEIVIMKRTSGLRSAVCSFDIKPVFRKSAKGKSGGEGGMIAYGKFEGGESERRQQKTAADGIKRKY</sequence>
<reference evidence="3 4" key="1">
    <citation type="submission" date="2019-06" db="EMBL/GenBank/DDBJ databases">
        <title>Draft genomes of female and male turbot (Scophthalmus maximus).</title>
        <authorList>
            <person name="Xu H."/>
            <person name="Xu X.-W."/>
            <person name="Shao C."/>
            <person name="Chen S."/>
        </authorList>
    </citation>
    <scope>NUCLEOTIDE SEQUENCE [LARGE SCALE GENOMIC DNA]</scope>
    <source>
        <strain evidence="3">Ysfricsl-2016a</strain>
        <tissue evidence="3">Blood</tissue>
    </source>
</reference>
<evidence type="ECO:0000313" key="4">
    <source>
        <dbReference type="Proteomes" id="UP000438429"/>
    </source>
</evidence>
<organism evidence="3 4">
    <name type="scientific">Scophthalmus maximus</name>
    <name type="common">Turbot</name>
    <name type="synonym">Psetta maxima</name>
    <dbReference type="NCBI Taxonomy" id="52904"/>
    <lineage>
        <taxon>Eukaryota</taxon>
        <taxon>Metazoa</taxon>
        <taxon>Chordata</taxon>
        <taxon>Craniata</taxon>
        <taxon>Vertebrata</taxon>
        <taxon>Euteleostomi</taxon>
        <taxon>Actinopterygii</taxon>
        <taxon>Neopterygii</taxon>
        <taxon>Teleostei</taxon>
        <taxon>Neoteleostei</taxon>
        <taxon>Acanthomorphata</taxon>
        <taxon>Carangaria</taxon>
        <taxon>Pleuronectiformes</taxon>
        <taxon>Pleuronectoidei</taxon>
        <taxon>Scophthalmidae</taxon>
        <taxon>Scophthalmus</taxon>
    </lineage>
</organism>
<keyword evidence="2" id="KW-0812">Transmembrane</keyword>